<dbReference type="InterPro" id="IPR000515">
    <property type="entry name" value="MetI-like"/>
</dbReference>
<sequence>MFPKIPLGDAVEWLIAMIRTNFRPVLRGMSDILSSIVSGLINLLGSVHPLILILLLSLLVWKLTNRKTALLTLFGFLLIENLGLWPDLLITFVLVLVATFISLVIGIPLGIACARSNRINSYVTPVLDLMQTMPAFVYLIPAVMFFRVGSVPAIVATFIFSVPPTIRLTNLGIRQVPTELIEAADSFGATPRQKLIKVQLPLALPTIMAGVNQCIMLALSMAVIAAMVGAGGLGRVVWSGIQTLDVGLGFEGGLAVVILAIILDRISHGLINRSKKIQEG</sequence>
<evidence type="ECO:0000256" key="7">
    <source>
        <dbReference type="RuleBase" id="RU363032"/>
    </source>
</evidence>
<keyword evidence="6" id="KW-0472">Membrane</keyword>
<name>C0GIS0_DETAL</name>
<evidence type="ECO:0000256" key="4">
    <source>
        <dbReference type="ARBA" id="ARBA00022692"/>
    </source>
</evidence>
<dbReference type="OrthoDB" id="9801163at2"/>
<evidence type="ECO:0000256" key="5">
    <source>
        <dbReference type="ARBA" id="ARBA00022989"/>
    </source>
</evidence>
<reference evidence="9 10" key="1">
    <citation type="submission" date="2009-02" db="EMBL/GenBank/DDBJ databases">
        <title>Sequencing of the draft genome and assembly of Dethiobacter alkaliphilus AHT 1.</title>
        <authorList>
            <consortium name="US DOE Joint Genome Institute (JGI-PGF)"/>
            <person name="Lucas S."/>
            <person name="Copeland A."/>
            <person name="Lapidus A."/>
            <person name="Glavina del Rio T."/>
            <person name="Dalin E."/>
            <person name="Tice H."/>
            <person name="Bruce D."/>
            <person name="Goodwin L."/>
            <person name="Pitluck S."/>
            <person name="Larimer F."/>
            <person name="Land M.L."/>
            <person name="Hauser L."/>
            <person name="Muyzer G."/>
        </authorList>
    </citation>
    <scope>NUCLEOTIDE SEQUENCE [LARGE SCALE GENOMIC DNA]</scope>
    <source>
        <strain evidence="9 10">AHT 1</strain>
    </source>
</reference>
<evidence type="ECO:0000256" key="6">
    <source>
        <dbReference type="ARBA" id="ARBA00023136"/>
    </source>
</evidence>
<dbReference type="AlphaFoldDB" id="C0GIS0"/>
<evidence type="ECO:0000259" key="8">
    <source>
        <dbReference type="PROSITE" id="PS50928"/>
    </source>
</evidence>
<dbReference type="Pfam" id="PF00528">
    <property type="entry name" value="BPD_transp_1"/>
    <property type="match status" value="1"/>
</dbReference>
<proteinExistence type="inferred from homology"/>
<comment type="caution">
    <text evidence="9">The sequence shown here is derived from an EMBL/GenBank/DDBJ whole genome shotgun (WGS) entry which is preliminary data.</text>
</comment>
<dbReference type="CDD" id="cd06261">
    <property type="entry name" value="TM_PBP2"/>
    <property type="match status" value="1"/>
</dbReference>
<evidence type="ECO:0000256" key="2">
    <source>
        <dbReference type="ARBA" id="ARBA00022448"/>
    </source>
</evidence>
<dbReference type="eggNOG" id="COG4176">
    <property type="taxonomic scope" value="Bacteria"/>
</dbReference>
<dbReference type="InterPro" id="IPR035906">
    <property type="entry name" value="MetI-like_sf"/>
</dbReference>
<dbReference type="PANTHER" id="PTHR47737:SF1">
    <property type="entry name" value="GLYCINE BETAINE_PROLINE BETAINE TRANSPORT SYSTEM PERMEASE PROTEIN PROW"/>
    <property type="match status" value="1"/>
</dbReference>
<evidence type="ECO:0000313" key="9">
    <source>
        <dbReference type="EMBL" id="EEG76734.1"/>
    </source>
</evidence>
<evidence type="ECO:0000313" key="10">
    <source>
        <dbReference type="Proteomes" id="UP000006443"/>
    </source>
</evidence>
<dbReference type="GO" id="GO:0015226">
    <property type="term" value="F:carnitine transmembrane transporter activity"/>
    <property type="evidence" value="ECO:0007669"/>
    <property type="project" value="TreeGrafter"/>
</dbReference>
<dbReference type="Gene3D" id="1.10.3720.10">
    <property type="entry name" value="MetI-like"/>
    <property type="match status" value="1"/>
</dbReference>
<protein>
    <submittedName>
        <fullName evidence="9">Binding-protein-dependent transport systems inner membrane component</fullName>
    </submittedName>
</protein>
<dbReference type="GO" id="GO:0031460">
    <property type="term" value="P:glycine betaine transport"/>
    <property type="evidence" value="ECO:0007669"/>
    <property type="project" value="TreeGrafter"/>
</dbReference>
<feature type="domain" description="ABC transmembrane type-1" evidence="8">
    <location>
        <begin position="88"/>
        <end position="267"/>
    </location>
</feature>
<dbReference type="RefSeq" id="WP_008517703.1">
    <property type="nucleotide sequence ID" value="NZ_ACJM01000013.1"/>
</dbReference>
<accession>C0GIS0</accession>
<evidence type="ECO:0000256" key="3">
    <source>
        <dbReference type="ARBA" id="ARBA00022475"/>
    </source>
</evidence>
<dbReference type="GO" id="GO:0005275">
    <property type="term" value="F:amine transmembrane transporter activity"/>
    <property type="evidence" value="ECO:0007669"/>
    <property type="project" value="TreeGrafter"/>
</dbReference>
<dbReference type="STRING" id="555088.DealDRAFT_2379"/>
<keyword evidence="10" id="KW-1185">Reference proteome</keyword>
<keyword evidence="2 7" id="KW-0813">Transport</keyword>
<dbReference type="PANTHER" id="PTHR47737">
    <property type="entry name" value="GLYCINE BETAINE/PROLINE BETAINE TRANSPORT SYSTEM PERMEASE PROTEIN PROW"/>
    <property type="match status" value="1"/>
</dbReference>
<gene>
    <name evidence="9" type="ORF">DealDRAFT_2379</name>
</gene>
<keyword evidence="4" id="KW-0812">Transmembrane</keyword>
<dbReference type="FunFam" id="1.10.3720.10:FF:000001">
    <property type="entry name" value="Glycine betaine ABC transporter, permease"/>
    <property type="match status" value="1"/>
</dbReference>
<keyword evidence="5" id="KW-1133">Transmembrane helix</keyword>
<evidence type="ECO:0000256" key="1">
    <source>
        <dbReference type="ARBA" id="ARBA00004141"/>
    </source>
</evidence>
<dbReference type="EMBL" id="ACJM01000013">
    <property type="protein sequence ID" value="EEG76734.1"/>
    <property type="molecule type" value="Genomic_DNA"/>
</dbReference>
<dbReference type="GO" id="GO:0043190">
    <property type="term" value="C:ATP-binding cassette (ABC) transporter complex"/>
    <property type="evidence" value="ECO:0007669"/>
    <property type="project" value="TreeGrafter"/>
</dbReference>
<dbReference type="SUPFAM" id="SSF161098">
    <property type="entry name" value="MetI-like"/>
    <property type="match status" value="1"/>
</dbReference>
<comment type="subcellular location">
    <subcellularLocation>
        <location evidence="7">Cell membrane</location>
        <topology evidence="7">Multi-pass membrane protein</topology>
    </subcellularLocation>
    <subcellularLocation>
        <location evidence="1">Membrane</location>
        <topology evidence="1">Multi-pass membrane protein</topology>
    </subcellularLocation>
</comment>
<keyword evidence="3" id="KW-1003">Cell membrane</keyword>
<dbReference type="Proteomes" id="UP000006443">
    <property type="component" value="Unassembled WGS sequence"/>
</dbReference>
<dbReference type="PROSITE" id="PS50928">
    <property type="entry name" value="ABC_TM1"/>
    <property type="match status" value="1"/>
</dbReference>
<dbReference type="GO" id="GO:0015871">
    <property type="term" value="P:choline transport"/>
    <property type="evidence" value="ECO:0007669"/>
    <property type="project" value="TreeGrafter"/>
</dbReference>
<comment type="similarity">
    <text evidence="7">Belongs to the binding-protein-dependent transport system permease family.</text>
</comment>
<organism evidence="9 10">
    <name type="scientific">Dethiobacter alkaliphilus AHT 1</name>
    <dbReference type="NCBI Taxonomy" id="555088"/>
    <lineage>
        <taxon>Bacteria</taxon>
        <taxon>Bacillati</taxon>
        <taxon>Bacillota</taxon>
        <taxon>Dethiobacteria</taxon>
        <taxon>Dethiobacterales</taxon>
        <taxon>Dethiobacteraceae</taxon>
        <taxon>Dethiobacter</taxon>
    </lineage>
</organism>